<dbReference type="CDD" id="cd06529">
    <property type="entry name" value="S24_LexA-like"/>
    <property type="match status" value="1"/>
</dbReference>
<dbReference type="InterPro" id="IPR010982">
    <property type="entry name" value="Lambda_DNA-bd_dom_sf"/>
</dbReference>
<dbReference type="AlphaFoldDB" id="A0A077PSE1"/>
<evidence type="ECO:0000313" key="5">
    <source>
        <dbReference type="EMBL" id="CDH22804.1"/>
    </source>
</evidence>
<dbReference type="Pfam" id="PF00717">
    <property type="entry name" value="Peptidase_S24"/>
    <property type="match status" value="1"/>
</dbReference>
<dbReference type="InterPro" id="IPR001387">
    <property type="entry name" value="Cro/C1-type_HTH"/>
</dbReference>
<keyword evidence="3" id="KW-0804">Transcription</keyword>
<comment type="caution">
    <text evidence="5">The sequence shown here is derived from an EMBL/GenBank/DDBJ whole genome shotgun (WGS) entry which is preliminary data.</text>
</comment>
<keyword evidence="2" id="KW-0238">DNA-binding</keyword>
<organism evidence="5">
    <name type="scientific">Xenorhabdus bovienii str. kraussei Becker Underwood</name>
    <dbReference type="NCBI Taxonomy" id="1398204"/>
    <lineage>
        <taxon>Bacteria</taxon>
        <taxon>Pseudomonadati</taxon>
        <taxon>Pseudomonadota</taxon>
        <taxon>Gammaproteobacteria</taxon>
        <taxon>Enterobacterales</taxon>
        <taxon>Morganellaceae</taxon>
        <taxon>Xenorhabdus</taxon>
    </lineage>
</organism>
<reference evidence="5" key="1">
    <citation type="submission" date="2013-07" db="EMBL/GenBank/DDBJ databases">
        <title>Sub-species coevolution in mutualistic symbiosis.</title>
        <authorList>
            <person name="Murfin K."/>
            <person name="Klassen J."/>
            <person name="Lee M."/>
            <person name="Forst S."/>
            <person name="Stock P."/>
            <person name="Goodrich-Blair H."/>
        </authorList>
    </citation>
    <scope>NUCLEOTIDE SEQUENCE [LARGE SCALE GENOMIC DNA]</scope>
    <source>
        <strain evidence="5">Kraussei Becker Underwood</strain>
    </source>
</reference>
<accession>A0A077PSE1</accession>
<dbReference type="PANTHER" id="PTHR40661">
    <property type="match status" value="1"/>
</dbReference>
<protein>
    <submittedName>
        <fullName evidence="5">Peptidase S24-like protein</fullName>
    </submittedName>
</protein>
<keyword evidence="1" id="KW-0805">Transcription regulation</keyword>
<dbReference type="Pfam" id="PF13443">
    <property type="entry name" value="HTH_26"/>
    <property type="match status" value="1"/>
</dbReference>
<dbReference type="Gene3D" id="1.10.260.40">
    <property type="entry name" value="lambda repressor-like DNA-binding domains"/>
    <property type="match status" value="1"/>
</dbReference>
<dbReference type="InterPro" id="IPR036286">
    <property type="entry name" value="LexA/Signal_pep-like_sf"/>
</dbReference>
<evidence type="ECO:0000256" key="2">
    <source>
        <dbReference type="ARBA" id="ARBA00023125"/>
    </source>
</evidence>
<dbReference type="SMART" id="SM00530">
    <property type="entry name" value="HTH_XRE"/>
    <property type="match status" value="1"/>
</dbReference>
<dbReference type="HOGENOM" id="CLU_066192_1_2_6"/>
<evidence type="ECO:0000256" key="3">
    <source>
        <dbReference type="ARBA" id="ARBA00023163"/>
    </source>
</evidence>
<dbReference type="Gene3D" id="2.10.109.10">
    <property type="entry name" value="Umud Fragment, subunit A"/>
    <property type="match status" value="1"/>
</dbReference>
<dbReference type="CDD" id="cd00093">
    <property type="entry name" value="HTH_XRE"/>
    <property type="match status" value="1"/>
</dbReference>
<gene>
    <name evidence="5" type="ORF">XBKB1_1340003</name>
</gene>
<proteinExistence type="predicted"/>
<dbReference type="GO" id="GO:0003677">
    <property type="term" value="F:DNA binding"/>
    <property type="evidence" value="ECO:0007669"/>
    <property type="project" value="UniProtKB-KW"/>
</dbReference>
<dbReference type="InterPro" id="IPR015927">
    <property type="entry name" value="Peptidase_S24_S26A/B/C"/>
</dbReference>
<evidence type="ECO:0000256" key="1">
    <source>
        <dbReference type="ARBA" id="ARBA00023015"/>
    </source>
</evidence>
<sequence length="231" mass="25870">MSDFNVGIRIRELRKSKRMTIFELAQAIGGDVGNLSRLERGKQGFSESSLTKIAEALSVPVSELFSQNPESIKNNDKEKPVIKTKNSQSFRVEVLDAATKPSALGGFNEIVPIIHSIEYAPEYAKSIFGNRSQNSINLVNVQGDSMSGAIEPGDLVFIDTSVKLFDGDGIYLFDFNGDFFIKRLQKVKFELKVISDNKAYETWSISPDEVEMLHIHGKILISQTQTMRRYV</sequence>
<dbReference type="SUPFAM" id="SSF51306">
    <property type="entry name" value="LexA/Signal peptidase"/>
    <property type="match status" value="1"/>
</dbReference>
<dbReference type="InterPro" id="IPR039418">
    <property type="entry name" value="LexA-like"/>
</dbReference>
<dbReference type="PROSITE" id="PS50943">
    <property type="entry name" value="HTH_CROC1"/>
    <property type="match status" value="1"/>
</dbReference>
<feature type="domain" description="HTH cro/C1-type" evidence="4">
    <location>
        <begin position="10"/>
        <end position="64"/>
    </location>
</feature>
<dbReference type="RefSeq" id="WP_038195052.1">
    <property type="nucleotide sequence ID" value="NZ_CAWLXS010000131.1"/>
</dbReference>
<name>A0A077PSE1_XENBV</name>
<dbReference type="SUPFAM" id="SSF47413">
    <property type="entry name" value="lambda repressor-like DNA-binding domains"/>
    <property type="match status" value="1"/>
</dbReference>
<evidence type="ECO:0000259" key="4">
    <source>
        <dbReference type="PROSITE" id="PS50943"/>
    </source>
</evidence>
<dbReference type="EMBL" id="CBSZ010000040">
    <property type="protein sequence ID" value="CDH22804.1"/>
    <property type="molecule type" value="Genomic_DNA"/>
</dbReference>
<dbReference type="Proteomes" id="UP000028493">
    <property type="component" value="Unassembled WGS sequence"/>
</dbReference>
<dbReference type="PANTHER" id="PTHR40661:SF3">
    <property type="entry name" value="FELS-1 PROPHAGE TRANSCRIPTIONAL REGULATOR"/>
    <property type="match status" value="1"/>
</dbReference>